<dbReference type="AlphaFoldDB" id="A0AAV0J2U0"/>
<sequence>MQTRLQVVELPNLRSLLRPPIPFPPPDIRRRRTQTPFSDSPRAP</sequence>
<evidence type="ECO:0000313" key="2">
    <source>
        <dbReference type="EMBL" id="CAI0403624.1"/>
    </source>
</evidence>
<evidence type="ECO:0000313" key="3">
    <source>
        <dbReference type="Proteomes" id="UP001154282"/>
    </source>
</evidence>
<dbReference type="Proteomes" id="UP001154282">
    <property type="component" value="Unassembled WGS sequence"/>
</dbReference>
<feature type="region of interest" description="Disordered" evidence="1">
    <location>
        <begin position="18"/>
        <end position="44"/>
    </location>
</feature>
<gene>
    <name evidence="2" type="ORF">LITE_LOCUS12123</name>
</gene>
<name>A0AAV0J2U0_9ROSI</name>
<evidence type="ECO:0000256" key="1">
    <source>
        <dbReference type="SAM" id="MobiDB-lite"/>
    </source>
</evidence>
<dbReference type="EMBL" id="CAMGYJ010000004">
    <property type="protein sequence ID" value="CAI0403624.1"/>
    <property type="molecule type" value="Genomic_DNA"/>
</dbReference>
<accession>A0AAV0J2U0</accession>
<keyword evidence="3" id="KW-1185">Reference proteome</keyword>
<organism evidence="2 3">
    <name type="scientific">Linum tenue</name>
    <dbReference type="NCBI Taxonomy" id="586396"/>
    <lineage>
        <taxon>Eukaryota</taxon>
        <taxon>Viridiplantae</taxon>
        <taxon>Streptophyta</taxon>
        <taxon>Embryophyta</taxon>
        <taxon>Tracheophyta</taxon>
        <taxon>Spermatophyta</taxon>
        <taxon>Magnoliopsida</taxon>
        <taxon>eudicotyledons</taxon>
        <taxon>Gunneridae</taxon>
        <taxon>Pentapetalae</taxon>
        <taxon>rosids</taxon>
        <taxon>fabids</taxon>
        <taxon>Malpighiales</taxon>
        <taxon>Linaceae</taxon>
        <taxon>Linum</taxon>
    </lineage>
</organism>
<comment type="caution">
    <text evidence="2">The sequence shown here is derived from an EMBL/GenBank/DDBJ whole genome shotgun (WGS) entry which is preliminary data.</text>
</comment>
<reference evidence="2" key="1">
    <citation type="submission" date="2022-08" db="EMBL/GenBank/DDBJ databases">
        <authorList>
            <person name="Gutierrez-Valencia J."/>
        </authorList>
    </citation>
    <scope>NUCLEOTIDE SEQUENCE</scope>
</reference>
<protein>
    <submittedName>
        <fullName evidence="2">Uncharacterized protein</fullName>
    </submittedName>
</protein>
<proteinExistence type="predicted"/>